<dbReference type="Gene3D" id="1.20.1250.20">
    <property type="entry name" value="MFS general substrate transporter like domains"/>
    <property type="match status" value="2"/>
</dbReference>
<dbReference type="InterPro" id="IPR020846">
    <property type="entry name" value="MFS_dom"/>
</dbReference>
<feature type="transmembrane region" description="Helical" evidence="2">
    <location>
        <begin position="305"/>
        <end position="325"/>
    </location>
</feature>
<dbReference type="Pfam" id="PF07690">
    <property type="entry name" value="MFS_1"/>
    <property type="match status" value="1"/>
</dbReference>
<dbReference type="WBParaSite" id="L893_g12403.t1">
    <property type="protein sequence ID" value="L893_g12403.t1"/>
    <property type="gene ID" value="L893_g12403"/>
</dbReference>
<dbReference type="Proteomes" id="UP000095287">
    <property type="component" value="Unplaced"/>
</dbReference>
<reference evidence="5" key="1">
    <citation type="submission" date="2016-11" db="UniProtKB">
        <authorList>
            <consortium name="WormBaseParasite"/>
        </authorList>
    </citation>
    <scope>IDENTIFICATION</scope>
</reference>
<feature type="domain" description="Major facilitator superfamily (MFS) profile" evidence="3">
    <location>
        <begin position="40"/>
        <end position="456"/>
    </location>
</feature>
<dbReference type="SUPFAM" id="SSF103473">
    <property type="entry name" value="MFS general substrate transporter"/>
    <property type="match status" value="1"/>
</dbReference>
<dbReference type="GO" id="GO:0016020">
    <property type="term" value="C:membrane"/>
    <property type="evidence" value="ECO:0007669"/>
    <property type="project" value="UniProtKB-SubCell"/>
</dbReference>
<protein>
    <submittedName>
        <fullName evidence="5">MFS domain-containing protein</fullName>
    </submittedName>
</protein>
<evidence type="ECO:0000313" key="5">
    <source>
        <dbReference type="WBParaSite" id="L893_g12403.t1"/>
    </source>
</evidence>
<name>A0A1I7Y3N0_9BILA</name>
<evidence type="ECO:0000259" key="3">
    <source>
        <dbReference type="PROSITE" id="PS50850"/>
    </source>
</evidence>
<evidence type="ECO:0000313" key="4">
    <source>
        <dbReference type="Proteomes" id="UP000095287"/>
    </source>
</evidence>
<dbReference type="PANTHER" id="PTHR45757">
    <property type="entry name" value="PROTEIN CBG23364-RELATED"/>
    <property type="match status" value="1"/>
</dbReference>
<feature type="transmembrane region" description="Helical" evidence="2">
    <location>
        <begin position="364"/>
        <end position="383"/>
    </location>
</feature>
<feature type="transmembrane region" description="Helical" evidence="2">
    <location>
        <begin position="337"/>
        <end position="358"/>
    </location>
</feature>
<feature type="transmembrane region" description="Helical" evidence="2">
    <location>
        <begin position="395"/>
        <end position="418"/>
    </location>
</feature>
<comment type="subcellular location">
    <subcellularLocation>
        <location evidence="1">Membrane</location>
        <topology evidence="1">Multi-pass membrane protein</topology>
    </subcellularLocation>
</comment>
<dbReference type="PROSITE" id="PS50850">
    <property type="entry name" value="MFS"/>
    <property type="match status" value="1"/>
</dbReference>
<accession>A0A1I7Y3N0</accession>
<feature type="transmembrane region" description="Helical" evidence="2">
    <location>
        <begin position="206"/>
        <end position="224"/>
    </location>
</feature>
<dbReference type="AlphaFoldDB" id="A0A1I7Y3N0"/>
<feature type="transmembrane region" description="Helical" evidence="2">
    <location>
        <begin position="145"/>
        <end position="165"/>
    </location>
</feature>
<evidence type="ECO:0000256" key="2">
    <source>
        <dbReference type="SAM" id="Phobius"/>
    </source>
</evidence>
<keyword evidence="2" id="KW-0812">Transmembrane</keyword>
<dbReference type="GO" id="GO:0022857">
    <property type="term" value="F:transmembrane transporter activity"/>
    <property type="evidence" value="ECO:0007669"/>
    <property type="project" value="InterPro"/>
</dbReference>
<feature type="transmembrane region" description="Helical" evidence="2">
    <location>
        <begin position="38"/>
        <end position="65"/>
    </location>
</feature>
<feature type="transmembrane region" description="Helical" evidence="2">
    <location>
        <begin position="430"/>
        <end position="451"/>
    </location>
</feature>
<organism evidence="4 5">
    <name type="scientific">Steinernema glaseri</name>
    <dbReference type="NCBI Taxonomy" id="37863"/>
    <lineage>
        <taxon>Eukaryota</taxon>
        <taxon>Metazoa</taxon>
        <taxon>Ecdysozoa</taxon>
        <taxon>Nematoda</taxon>
        <taxon>Chromadorea</taxon>
        <taxon>Rhabditida</taxon>
        <taxon>Tylenchina</taxon>
        <taxon>Panagrolaimomorpha</taxon>
        <taxon>Strongyloidoidea</taxon>
        <taxon>Steinernematidae</taxon>
        <taxon>Steinernema</taxon>
    </lineage>
</organism>
<feature type="transmembrane region" description="Helical" evidence="2">
    <location>
        <begin position="265"/>
        <end position="285"/>
    </location>
</feature>
<proteinExistence type="predicted"/>
<sequence>MLTQYVISLVAWRVVMEETPKQVEFERKRSVFRDSTRYAVLVLSTVCMTLVMSNTLALNFTIICMGSESGNGTTVYDYSQAEKGWLFSAVAIGSLIGTIPITELFTRYGARKVKTAYGLISALATLLSPWAASQGFYWLFAMRAIQGFALTMTYSACGAITSQWATLERSGIFMALLSCHLQFSPMFTMPVAGAFCVSSLGWTGVYYLQGILTLVFFALFYHFYRDTPRMHKSVSDKELGKLEKGKSGVGQKPKRTPYGAISKDLCIIGAWMSWVGGASAFQIFLQYGPTYLNKVLHYEVAKTGFATAIPYMLAFIMKVVAGPFSDYATCISERARLVVFTIISQGTMALCFVILALIPTEQAFLGWCAYTAAITFSGLNCVGIFKCAQMVSRQYLTFVMSVFSVINSLSVLILPPFVSFMVPTNSPSEWATVFFIICGLVIVTNVFFCFVCKAEPASWTKDTQQNVISVDFTGDGEKVPQKF</sequence>
<dbReference type="PANTHER" id="PTHR45757:SF11">
    <property type="entry name" value="MAJOR FACILITATOR SUPERFAMILY (MFS) PROFILE DOMAIN-CONTAINING PROTEIN"/>
    <property type="match status" value="1"/>
</dbReference>
<feature type="transmembrane region" description="Helical" evidence="2">
    <location>
        <begin position="117"/>
        <end position="139"/>
    </location>
</feature>
<keyword evidence="2" id="KW-1133">Transmembrane helix</keyword>
<keyword evidence="4" id="KW-1185">Reference proteome</keyword>
<feature type="transmembrane region" description="Helical" evidence="2">
    <location>
        <begin position="172"/>
        <end position="200"/>
    </location>
</feature>
<feature type="transmembrane region" description="Helical" evidence="2">
    <location>
        <begin position="85"/>
        <end position="105"/>
    </location>
</feature>
<keyword evidence="2" id="KW-0472">Membrane</keyword>
<dbReference type="InterPro" id="IPR011701">
    <property type="entry name" value="MFS"/>
</dbReference>
<dbReference type="InterPro" id="IPR036259">
    <property type="entry name" value="MFS_trans_sf"/>
</dbReference>
<evidence type="ECO:0000256" key="1">
    <source>
        <dbReference type="ARBA" id="ARBA00004141"/>
    </source>
</evidence>